<evidence type="ECO:0000256" key="2">
    <source>
        <dbReference type="PROSITE-ProRule" id="PRU00169"/>
    </source>
</evidence>
<dbReference type="PANTHER" id="PTHR44591:SF3">
    <property type="entry name" value="RESPONSE REGULATORY DOMAIN-CONTAINING PROTEIN"/>
    <property type="match status" value="1"/>
</dbReference>
<accession>A0ABV2BT85</accession>
<dbReference type="Pfam" id="PF00072">
    <property type="entry name" value="Response_reg"/>
    <property type="match status" value="1"/>
</dbReference>
<dbReference type="Proteomes" id="UP001548189">
    <property type="component" value="Unassembled WGS sequence"/>
</dbReference>
<dbReference type="Gene3D" id="3.40.50.2300">
    <property type="match status" value="1"/>
</dbReference>
<dbReference type="InterPro" id="IPR050595">
    <property type="entry name" value="Bact_response_regulator"/>
</dbReference>
<keyword evidence="5" id="KW-1185">Reference proteome</keyword>
<evidence type="ECO:0000313" key="4">
    <source>
        <dbReference type="EMBL" id="MET1255149.1"/>
    </source>
</evidence>
<dbReference type="SMART" id="SM00448">
    <property type="entry name" value="REC"/>
    <property type="match status" value="1"/>
</dbReference>
<comment type="caution">
    <text evidence="4">The sequence shown here is derived from an EMBL/GenBank/DDBJ whole genome shotgun (WGS) entry which is preliminary data.</text>
</comment>
<evidence type="ECO:0000313" key="5">
    <source>
        <dbReference type="Proteomes" id="UP001548189"/>
    </source>
</evidence>
<organism evidence="4 5">
    <name type="scientific">Aliikangiella maris</name>
    <dbReference type="NCBI Taxonomy" id="3162458"/>
    <lineage>
        <taxon>Bacteria</taxon>
        <taxon>Pseudomonadati</taxon>
        <taxon>Pseudomonadota</taxon>
        <taxon>Gammaproteobacteria</taxon>
        <taxon>Oceanospirillales</taxon>
        <taxon>Pleioneaceae</taxon>
        <taxon>Aliikangiella</taxon>
    </lineage>
</organism>
<keyword evidence="1 2" id="KW-0597">Phosphoprotein</keyword>
<feature type="modified residue" description="4-aspartylphosphate" evidence="2">
    <location>
        <position position="52"/>
    </location>
</feature>
<name>A0ABV2BT85_9GAMM</name>
<dbReference type="CDD" id="cd00156">
    <property type="entry name" value="REC"/>
    <property type="match status" value="1"/>
</dbReference>
<dbReference type="PANTHER" id="PTHR44591">
    <property type="entry name" value="STRESS RESPONSE REGULATOR PROTEIN 1"/>
    <property type="match status" value="1"/>
</dbReference>
<reference evidence="4 5" key="1">
    <citation type="submission" date="2024-06" db="EMBL/GenBank/DDBJ databases">
        <authorList>
            <person name="Li F."/>
        </authorList>
    </citation>
    <scope>NUCLEOTIDE SEQUENCE [LARGE SCALE GENOMIC DNA]</scope>
    <source>
        <strain evidence="4 5">GXAS 311</strain>
    </source>
</reference>
<evidence type="ECO:0000259" key="3">
    <source>
        <dbReference type="PROSITE" id="PS50110"/>
    </source>
</evidence>
<evidence type="ECO:0000256" key="1">
    <source>
        <dbReference type="ARBA" id="ARBA00022553"/>
    </source>
</evidence>
<feature type="domain" description="Response regulatory" evidence="3">
    <location>
        <begin position="3"/>
        <end position="120"/>
    </location>
</feature>
<dbReference type="PROSITE" id="PS50110">
    <property type="entry name" value="RESPONSE_REGULATORY"/>
    <property type="match status" value="1"/>
</dbReference>
<dbReference type="SUPFAM" id="SSF52172">
    <property type="entry name" value="CheY-like"/>
    <property type="match status" value="1"/>
</dbReference>
<protein>
    <submittedName>
        <fullName evidence="4">Response regulator</fullName>
    </submittedName>
</protein>
<dbReference type="InterPro" id="IPR001789">
    <property type="entry name" value="Sig_transdc_resp-reg_receiver"/>
</dbReference>
<sequence length="124" mass="13604">MALVMIVDDDPQMLRLLTDVVELDNHDVLLAQDGALALEYFEFHAPDLMITDILMPNKEGLELISEIREKFPGVKIIAYSGGGSANPESYLEFAKGMGADKVFTKPVPLASLRQEIQSLLGGQN</sequence>
<dbReference type="RefSeq" id="WP_353895735.1">
    <property type="nucleotide sequence ID" value="NZ_JBEVCJ010000007.1"/>
</dbReference>
<dbReference type="InterPro" id="IPR011006">
    <property type="entry name" value="CheY-like_superfamily"/>
</dbReference>
<gene>
    <name evidence="4" type="ORF">ABVT43_08430</name>
</gene>
<dbReference type="EMBL" id="JBEVCJ010000007">
    <property type="protein sequence ID" value="MET1255149.1"/>
    <property type="molecule type" value="Genomic_DNA"/>
</dbReference>
<proteinExistence type="predicted"/>